<dbReference type="SUPFAM" id="SSF48371">
    <property type="entry name" value="ARM repeat"/>
    <property type="match status" value="1"/>
</dbReference>
<proteinExistence type="predicted"/>
<keyword evidence="1" id="KW-0472">Membrane</keyword>
<dbReference type="AlphaFoldDB" id="A0A2M8P7W2"/>
<evidence type="ECO:0008006" key="4">
    <source>
        <dbReference type="Google" id="ProtNLM"/>
    </source>
</evidence>
<reference evidence="2 3" key="1">
    <citation type="submission" date="2017-11" db="EMBL/GenBank/DDBJ databases">
        <title>Evolution of Phototrophy in the Chloroflexi Phylum Driven by Horizontal Gene Transfer.</title>
        <authorList>
            <person name="Ward L.M."/>
            <person name="Hemp J."/>
            <person name="Shih P.M."/>
            <person name="Mcglynn S.E."/>
            <person name="Fischer W."/>
        </authorList>
    </citation>
    <scope>NUCLEOTIDE SEQUENCE [LARGE SCALE GENOMIC DNA]</scope>
    <source>
        <strain evidence="2">JP3_13</strain>
    </source>
</reference>
<dbReference type="InterPro" id="IPR011989">
    <property type="entry name" value="ARM-like"/>
</dbReference>
<comment type="caution">
    <text evidence="2">The sequence shown here is derived from an EMBL/GenBank/DDBJ whole genome shotgun (WGS) entry which is preliminary data.</text>
</comment>
<feature type="non-terminal residue" evidence="2">
    <location>
        <position position="114"/>
    </location>
</feature>
<organism evidence="2 3">
    <name type="scientific">Candidatus Thermofonsia Clade 1 bacterium</name>
    <dbReference type="NCBI Taxonomy" id="2364210"/>
    <lineage>
        <taxon>Bacteria</taxon>
        <taxon>Bacillati</taxon>
        <taxon>Chloroflexota</taxon>
        <taxon>Candidatus Thermofontia</taxon>
        <taxon>Candidatus Thermofonsia Clade 1</taxon>
    </lineage>
</organism>
<dbReference type="Proteomes" id="UP000229681">
    <property type="component" value="Unassembled WGS sequence"/>
</dbReference>
<evidence type="ECO:0000256" key="1">
    <source>
        <dbReference type="SAM" id="Phobius"/>
    </source>
</evidence>
<dbReference type="Pfam" id="PF13646">
    <property type="entry name" value="HEAT_2"/>
    <property type="match status" value="1"/>
</dbReference>
<accession>A0A2M8P7W2</accession>
<sequence length="114" mass="12148">DAPSDAAWRAEFFKRVGGGALLATSQYPLLRERAMAALVTTQDSATAALLFQHALEHPNPLVRRLGCIGLGALGESEYLQYLKPMLNDSNRLVRLACGFALGAIGTSAALDAMM</sequence>
<protein>
    <recommendedName>
        <fullName evidence="4">HEAT repeat domain-containing protein</fullName>
    </recommendedName>
</protein>
<feature type="transmembrane region" description="Helical" evidence="1">
    <location>
        <begin position="92"/>
        <end position="110"/>
    </location>
</feature>
<dbReference type="InterPro" id="IPR016024">
    <property type="entry name" value="ARM-type_fold"/>
</dbReference>
<dbReference type="Gene3D" id="1.25.10.10">
    <property type="entry name" value="Leucine-rich Repeat Variant"/>
    <property type="match status" value="1"/>
</dbReference>
<feature type="non-terminal residue" evidence="2">
    <location>
        <position position="1"/>
    </location>
</feature>
<dbReference type="EMBL" id="PGTM01000826">
    <property type="protein sequence ID" value="PJF33653.1"/>
    <property type="molecule type" value="Genomic_DNA"/>
</dbReference>
<keyword evidence="1" id="KW-1133">Transmembrane helix</keyword>
<name>A0A2M8P7W2_9CHLR</name>
<keyword evidence="1" id="KW-0812">Transmembrane</keyword>
<evidence type="ECO:0000313" key="2">
    <source>
        <dbReference type="EMBL" id="PJF33653.1"/>
    </source>
</evidence>
<gene>
    <name evidence="2" type="ORF">CUN49_18070</name>
</gene>
<evidence type="ECO:0000313" key="3">
    <source>
        <dbReference type="Proteomes" id="UP000229681"/>
    </source>
</evidence>